<feature type="compositionally biased region" description="Low complexity" evidence="9">
    <location>
        <begin position="184"/>
        <end position="201"/>
    </location>
</feature>
<dbReference type="PANTHER" id="PTHR28118:SF1">
    <property type="entry name" value="POLYNUCLEOTIDE 5'-TRIPHOSPHATASE CTL1-RELATED"/>
    <property type="match status" value="1"/>
</dbReference>
<evidence type="ECO:0000256" key="8">
    <source>
        <dbReference type="RuleBase" id="RU367053"/>
    </source>
</evidence>
<proteinExistence type="inferred from homology"/>
<keyword evidence="5 8" id="KW-0378">Hydrolase</keyword>
<dbReference type="OrthoDB" id="272147at2759"/>
<name>A0A8T9BFH7_9HELO</name>
<feature type="compositionally biased region" description="Polar residues" evidence="9">
    <location>
        <begin position="254"/>
        <end position="271"/>
    </location>
</feature>
<feature type="region of interest" description="Disordered" evidence="9">
    <location>
        <begin position="1"/>
        <end position="404"/>
    </location>
</feature>
<dbReference type="Gene3D" id="3.20.100.10">
    <property type="entry name" value="mRNA triphosphatase Cet1-like"/>
    <property type="match status" value="1"/>
</dbReference>
<evidence type="ECO:0000256" key="9">
    <source>
        <dbReference type="SAM" id="MobiDB-lite"/>
    </source>
</evidence>
<dbReference type="SUPFAM" id="SSF55154">
    <property type="entry name" value="CYTH-like phosphatases"/>
    <property type="match status" value="1"/>
</dbReference>
<evidence type="ECO:0000313" key="11">
    <source>
        <dbReference type="EMBL" id="TVY18577.1"/>
    </source>
</evidence>
<keyword evidence="4 8" id="KW-0507">mRNA processing</keyword>
<dbReference type="GO" id="GO:0031533">
    <property type="term" value="C:mRNA capping enzyme complex"/>
    <property type="evidence" value="ECO:0007669"/>
    <property type="project" value="UniProtKB-UniRule"/>
</dbReference>
<dbReference type="Pfam" id="PF02940">
    <property type="entry name" value="mRNA_triPase"/>
    <property type="match status" value="1"/>
</dbReference>
<feature type="compositionally biased region" description="Pro residues" evidence="9">
    <location>
        <begin position="74"/>
        <end position="83"/>
    </location>
</feature>
<evidence type="ECO:0000256" key="5">
    <source>
        <dbReference type="ARBA" id="ARBA00022801"/>
    </source>
</evidence>
<feature type="compositionally biased region" description="Low complexity" evidence="9">
    <location>
        <begin position="117"/>
        <end position="133"/>
    </location>
</feature>
<organism evidence="11 12">
    <name type="scientific">Lachnellula arida</name>
    <dbReference type="NCBI Taxonomy" id="1316785"/>
    <lineage>
        <taxon>Eukaryota</taxon>
        <taxon>Fungi</taxon>
        <taxon>Dikarya</taxon>
        <taxon>Ascomycota</taxon>
        <taxon>Pezizomycotina</taxon>
        <taxon>Leotiomycetes</taxon>
        <taxon>Helotiales</taxon>
        <taxon>Lachnaceae</taxon>
        <taxon>Lachnellula</taxon>
    </lineage>
</organism>
<feature type="domain" description="mRNA triphosphatase Cet1-like" evidence="10">
    <location>
        <begin position="481"/>
        <end position="741"/>
    </location>
</feature>
<evidence type="ECO:0000313" key="12">
    <source>
        <dbReference type="Proteomes" id="UP000469559"/>
    </source>
</evidence>
<comment type="catalytic activity">
    <reaction evidence="7">
        <text>a 5'-end triphospho-ribonucleoside in mRNA + H2O = a 5'-end diphospho-ribonucleoside in mRNA + phosphate + H(+)</text>
        <dbReference type="Rhea" id="RHEA:67004"/>
        <dbReference type="Rhea" id="RHEA-COMP:17164"/>
        <dbReference type="Rhea" id="RHEA-COMP:17165"/>
        <dbReference type="ChEBI" id="CHEBI:15377"/>
        <dbReference type="ChEBI" id="CHEBI:15378"/>
        <dbReference type="ChEBI" id="CHEBI:43474"/>
        <dbReference type="ChEBI" id="CHEBI:167616"/>
        <dbReference type="ChEBI" id="CHEBI:167618"/>
        <dbReference type="EC" id="3.6.1.74"/>
    </reaction>
    <physiologicalReaction direction="left-to-right" evidence="7">
        <dbReference type="Rhea" id="RHEA:67005"/>
    </physiologicalReaction>
</comment>
<evidence type="ECO:0000256" key="4">
    <source>
        <dbReference type="ARBA" id="ARBA00022664"/>
    </source>
</evidence>
<feature type="compositionally biased region" description="Low complexity" evidence="9">
    <location>
        <begin position="218"/>
        <end position="246"/>
    </location>
</feature>
<evidence type="ECO:0000256" key="6">
    <source>
        <dbReference type="ARBA" id="ARBA00023242"/>
    </source>
</evidence>
<dbReference type="EMBL" id="QGMF01000162">
    <property type="protein sequence ID" value="TVY18577.1"/>
    <property type="molecule type" value="Genomic_DNA"/>
</dbReference>
<dbReference type="PANTHER" id="PTHR28118">
    <property type="entry name" value="POLYNUCLEOTIDE 5'-TRIPHOSPHATASE-RELATED"/>
    <property type="match status" value="1"/>
</dbReference>
<dbReference type="InterPro" id="IPR004206">
    <property type="entry name" value="mRNA_triPase_Cet1"/>
</dbReference>
<feature type="compositionally biased region" description="Polar residues" evidence="9">
    <location>
        <begin position="292"/>
        <end position="301"/>
    </location>
</feature>
<comment type="subcellular location">
    <subcellularLocation>
        <location evidence="2 8">Nucleus</location>
    </subcellularLocation>
</comment>
<dbReference type="GO" id="GO:0140818">
    <property type="term" value="F:mRNA 5'-triphosphate monophosphatase activity"/>
    <property type="evidence" value="ECO:0007669"/>
    <property type="project" value="UniProtKB-EC"/>
</dbReference>
<comment type="similarity">
    <text evidence="3 8">Belongs to the fungal TPase family.</text>
</comment>
<dbReference type="EC" id="3.6.1.74" evidence="8"/>
<feature type="compositionally biased region" description="Polar residues" evidence="9">
    <location>
        <begin position="1"/>
        <end position="13"/>
    </location>
</feature>
<dbReference type="CDD" id="cd07470">
    <property type="entry name" value="CYTH-like_mRNA_RTPase"/>
    <property type="match status" value="1"/>
</dbReference>
<dbReference type="InterPro" id="IPR037009">
    <property type="entry name" value="mRNA_triPase_Cet1_sf"/>
</dbReference>
<comment type="function">
    <text evidence="8">First step of mRNA capping. Converts the 5'-triphosphate end of a nascent mRNA chain into a diphosphate end.</text>
</comment>
<feature type="compositionally biased region" description="Basic and acidic residues" evidence="9">
    <location>
        <begin position="303"/>
        <end position="314"/>
    </location>
</feature>
<evidence type="ECO:0000256" key="2">
    <source>
        <dbReference type="ARBA" id="ARBA00004123"/>
    </source>
</evidence>
<dbReference type="Proteomes" id="UP000469559">
    <property type="component" value="Unassembled WGS sequence"/>
</dbReference>
<sequence>MDLRSIINTNEGGDSSVPKQAAPVTPIQAPPGQGYREFHNLPQASPGKHPSQDYTSQTGPYASPTAYQGAYQGRPPPPPPIQAPPQNDLRSPARSYSVQSPYQHTPSSSSTNQYPFPQNQTPQSPAQQLQQYPPSFPQRESYPQSNPPPHLQHHNSQSRGSPAPQTPPIGIPGAPHPYLQHQRSQSSISASTPTSAQSQQPYYNPYRQESPVSTSHFPPAQIPQHQRQQSQQSQPGTPLGPPLTQRHSSGGFAQPTSPYQQRGASSGSFNFQQSSPAPPPPASIPRQPSTPSAYDSQKTPTSEQRRSQSERERSISVSPKTRLPSQPSINMATVTPHSENGYTNSTKRKLDDREMPAEQSRPSQYSDVKPPVNGEYRASQSNTVSPKPPAKKRKRYTEPPIWAQSIRSKTAFTSKKRAPAKLNGKQPEALPTAAPMVKSEINGNHRVSPPAPRQGTYDAPPDPTILLGPWEKSITGNPPIDQTTKKIADFLFTTVVSRSDLGELLSRGVEIEIEAKLGHLIDKQTNVRFEPNVRIETECVLAENSNLIAFRSSMTDAQHSTLNNFLNAQVAAAHPGNPESKKRVSIDYLHRKETDTFYTLPHSMLPHLPAVIREYLKPHQPVKVRVTRDQKTGNVLAKIIKARIADMSIYNPQAPLDCRISVNLEMRFDGDVDLLVASPDAPERHKDRMSYTQGPYQIDLTLVTQIMAANVRIDPPILTLALTNYQQGGNRTSKEHELEIELSAAAVSEQGRRAATNEPHEYPALVEGFLNNVLVLAREAPPVPQ</sequence>
<dbReference type="GO" id="GO:0004651">
    <property type="term" value="F:polynucleotide 5'-phosphatase activity"/>
    <property type="evidence" value="ECO:0007669"/>
    <property type="project" value="UniProtKB-UniRule"/>
</dbReference>
<gene>
    <name evidence="11" type="primary">pct1</name>
    <name evidence="11" type="ORF">LARI1_G004538</name>
</gene>
<dbReference type="InterPro" id="IPR033469">
    <property type="entry name" value="CYTH-like_dom_sf"/>
</dbReference>
<protein>
    <recommendedName>
        <fullName evidence="8">mRNA-capping enzyme subunit beta</fullName>
        <ecNumber evidence="8">3.6.1.74</ecNumber>
    </recommendedName>
    <alternativeName>
        <fullName evidence="8">mRNA 5'-phosphatase</fullName>
    </alternativeName>
    <alternativeName>
        <fullName evidence="8">mRNA 5'-triphosphate monophosphatase</fullName>
    </alternativeName>
</protein>
<keyword evidence="12" id="KW-1185">Reference proteome</keyword>
<comment type="subunit">
    <text evidence="8">Heterodimer. The mRNA-capping enzyme is composed of two separate chains alpha and beta, respectively a mRNA guanylyltransferase and an mRNA 5'-triphosphate monophosphatase.</text>
</comment>
<comment type="cofactor">
    <cofactor evidence="1 8">
        <name>Mg(2+)</name>
        <dbReference type="ChEBI" id="CHEBI:18420"/>
    </cofactor>
</comment>
<dbReference type="InterPro" id="IPR040343">
    <property type="entry name" value="Cet1/Ctl1"/>
</dbReference>
<accession>A0A8T9BFH7</accession>
<dbReference type="GO" id="GO:0006370">
    <property type="term" value="P:7-methylguanosine mRNA capping"/>
    <property type="evidence" value="ECO:0007669"/>
    <property type="project" value="UniProtKB-UniRule"/>
</dbReference>
<keyword evidence="6 8" id="KW-0539">Nucleus</keyword>
<dbReference type="AlphaFoldDB" id="A0A8T9BFH7"/>
<feature type="compositionally biased region" description="Polar residues" evidence="9">
    <location>
        <begin position="94"/>
        <end position="116"/>
    </location>
</feature>
<evidence type="ECO:0000256" key="3">
    <source>
        <dbReference type="ARBA" id="ARBA00006345"/>
    </source>
</evidence>
<comment type="caution">
    <text evidence="11">The sequence shown here is derived from an EMBL/GenBank/DDBJ whole genome shotgun (WGS) entry which is preliminary data.</text>
</comment>
<keyword evidence="8" id="KW-0506">mRNA capping</keyword>
<evidence type="ECO:0000256" key="1">
    <source>
        <dbReference type="ARBA" id="ARBA00001946"/>
    </source>
</evidence>
<reference evidence="11 12" key="1">
    <citation type="submission" date="2018-05" db="EMBL/GenBank/DDBJ databases">
        <title>Whole genome sequencing for identification of molecular markers to develop diagnostic detection tools for the regulated plant pathogen Lachnellula willkommii.</title>
        <authorList>
            <person name="Giroux E."/>
            <person name="Bilodeau G."/>
        </authorList>
    </citation>
    <scope>NUCLEOTIDE SEQUENCE [LARGE SCALE GENOMIC DNA]</scope>
    <source>
        <strain evidence="11 12">CBS 203.66</strain>
    </source>
</reference>
<evidence type="ECO:0000256" key="7">
    <source>
        <dbReference type="ARBA" id="ARBA00047740"/>
    </source>
</evidence>
<feature type="compositionally biased region" description="Polar residues" evidence="9">
    <location>
        <begin position="315"/>
        <end position="345"/>
    </location>
</feature>
<evidence type="ECO:0000259" key="10">
    <source>
        <dbReference type="Pfam" id="PF02940"/>
    </source>
</evidence>